<comment type="caution">
    <text evidence="1">The sequence shown here is derived from an EMBL/GenBank/DDBJ whole genome shotgun (WGS) entry which is preliminary data.</text>
</comment>
<evidence type="ECO:0000313" key="2">
    <source>
        <dbReference type="Proteomes" id="UP001569428"/>
    </source>
</evidence>
<dbReference type="EMBL" id="JBGMEK010000110">
    <property type="protein sequence ID" value="MFA0813580.1"/>
    <property type="molecule type" value="Genomic_DNA"/>
</dbReference>
<sequence length="81" mass="9460">MKKLLKRVANTCLSARACSVHAKQLWDDPAFKQAVKDAIADIQGEWLHCENPEQREELHRQSRALHRVTEKLNSYYQPTEE</sequence>
<proteinExistence type="predicted"/>
<reference evidence="1 2" key="1">
    <citation type="submission" date="2024-08" db="EMBL/GenBank/DDBJ databases">
        <authorList>
            <person name="Ishaq N."/>
        </authorList>
    </citation>
    <scope>NUCLEOTIDE SEQUENCE [LARGE SCALE GENOMIC DNA]</scope>
    <source>
        <strain evidence="1 2">DSM 18651</strain>
    </source>
</reference>
<keyword evidence="2" id="KW-1185">Reference proteome</keyword>
<organism evidence="1 2">
    <name type="scientific">Microbulbifer epialgicus</name>
    <dbReference type="NCBI Taxonomy" id="393907"/>
    <lineage>
        <taxon>Bacteria</taxon>
        <taxon>Pseudomonadati</taxon>
        <taxon>Pseudomonadota</taxon>
        <taxon>Gammaproteobacteria</taxon>
        <taxon>Cellvibrionales</taxon>
        <taxon>Microbulbiferaceae</taxon>
        <taxon>Microbulbifer</taxon>
    </lineage>
</organism>
<dbReference type="Proteomes" id="UP001569428">
    <property type="component" value="Unassembled WGS sequence"/>
</dbReference>
<protein>
    <submittedName>
        <fullName evidence="1">Uncharacterized protein</fullName>
    </submittedName>
</protein>
<evidence type="ECO:0000313" key="1">
    <source>
        <dbReference type="EMBL" id="MFA0813580.1"/>
    </source>
</evidence>
<accession>A0ABV4P7A9</accession>
<gene>
    <name evidence="1" type="ORF">ACCI49_22075</name>
</gene>
<dbReference type="RefSeq" id="WP_371841393.1">
    <property type="nucleotide sequence ID" value="NZ_JBGMEK010000110.1"/>
</dbReference>
<name>A0ABV4P7A9_9GAMM</name>